<dbReference type="EC" id="6.2.1.3" evidence="6"/>
<feature type="region of interest" description="Disordered" evidence="3">
    <location>
        <begin position="160"/>
        <end position="197"/>
    </location>
</feature>
<dbReference type="EMBL" id="UXAU01000020">
    <property type="protein sequence ID" value="VDC25098.1"/>
    <property type="molecule type" value="Genomic_DNA"/>
</dbReference>
<evidence type="ECO:0000256" key="3">
    <source>
        <dbReference type="SAM" id="MobiDB-lite"/>
    </source>
</evidence>
<sequence length="588" mass="63764">MRAYTAGDTDVPLLNETIGHQFERVAAQFPFHDALIEAAAVPGADARRWSYAKMNDDVDRLARALLALGIAKGDRVGIWSPNCAEWTLLQYATAKAGAILVNVNPAYRSHELEFVVRQNGMRLLVTAPSDPNSDYVAMARQALAGSDELEMLVFLPSPTGLGPDGIDSDDEDSDDPAAEGVGHQADEHHGEVRRSAAPLSDAELTYAELLKRADAVGHAELKARMAELDPHDPINLQYTSGTTGFPKGATLTHHNILNNGYAIGELLGYTEHDRVVIPVPFYHCFGMVIGNLNALSHGAATIIPGRGFSPAAALEAVQDFGGTSLYGVPTMFIAELALPDFSSYDLSTLRTGVMAGSLCPIEVMNRVITEMHMVDVAICYGMTETSPVATMTRDGDTLTQRTESVGRTMPQLESQIVSPATGEVLERGEIGELCTRGYSVMSGYWGQPDKTAEAIDADGWMHTGDLARMDADGYILIEGRIKDLVIRGGENVYPREIEEFLYTHPSIQDVQVIGIPDARYGEELMACIILKPGAAILDAAAVAEFCRGRLAHFKVPRYVDVRESFPMTVSGKIRKVEMRAEAVERLGL</sequence>
<dbReference type="Gene3D" id="3.40.50.980">
    <property type="match status" value="3"/>
</dbReference>
<evidence type="ECO:0000259" key="4">
    <source>
        <dbReference type="Pfam" id="PF00501"/>
    </source>
</evidence>
<organism evidence="6 7">
    <name type="scientific">Arthrobacter ulcerisalmonis</name>
    <dbReference type="NCBI Taxonomy" id="2483813"/>
    <lineage>
        <taxon>Bacteria</taxon>
        <taxon>Bacillati</taxon>
        <taxon>Actinomycetota</taxon>
        <taxon>Actinomycetes</taxon>
        <taxon>Micrococcales</taxon>
        <taxon>Micrococcaceae</taxon>
        <taxon>Arthrobacter</taxon>
    </lineage>
</organism>
<dbReference type="Proteomes" id="UP000280861">
    <property type="component" value="Unassembled WGS sequence"/>
</dbReference>
<accession>A0A3P5WU48</accession>
<dbReference type="GO" id="GO:0031956">
    <property type="term" value="F:medium-chain fatty acid-CoA ligase activity"/>
    <property type="evidence" value="ECO:0007669"/>
    <property type="project" value="TreeGrafter"/>
</dbReference>
<dbReference type="AlphaFoldDB" id="A0A3P5WU48"/>
<dbReference type="SUPFAM" id="SSF56801">
    <property type="entry name" value="Acetyl-CoA synthetase-like"/>
    <property type="match status" value="1"/>
</dbReference>
<comment type="similarity">
    <text evidence="1">Belongs to the ATP-dependent AMP-binding enzyme family.</text>
</comment>
<feature type="domain" description="AMP-dependent synthetase/ligase" evidence="4">
    <location>
        <begin position="22"/>
        <end position="445"/>
    </location>
</feature>
<dbReference type="InterPro" id="IPR025110">
    <property type="entry name" value="AMP-bd_C"/>
</dbReference>
<evidence type="ECO:0000313" key="6">
    <source>
        <dbReference type="EMBL" id="VDC25098.1"/>
    </source>
</evidence>
<dbReference type="InterPro" id="IPR020845">
    <property type="entry name" value="AMP-binding_CS"/>
</dbReference>
<dbReference type="InterPro" id="IPR000873">
    <property type="entry name" value="AMP-dep_synth/lig_dom"/>
</dbReference>
<feature type="compositionally biased region" description="Acidic residues" evidence="3">
    <location>
        <begin position="166"/>
        <end position="177"/>
    </location>
</feature>
<dbReference type="FunFam" id="3.30.300.30:FF:000008">
    <property type="entry name" value="2,3-dihydroxybenzoate-AMP ligase"/>
    <property type="match status" value="1"/>
</dbReference>
<name>A0A3P5WU48_9MICC</name>
<dbReference type="Gene3D" id="3.30.300.30">
    <property type="match status" value="1"/>
</dbReference>
<gene>
    <name evidence="6" type="primary">lcfB_1</name>
    <name evidence="6" type="ORF">PSET11_01525</name>
</gene>
<dbReference type="PROSITE" id="PS00455">
    <property type="entry name" value="AMP_BINDING"/>
    <property type="match status" value="1"/>
</dbReference>
<feature type="compositionally biased region" description="Basic and acidic residues" evidence="3">
    <location>
        <begin position="184"/>
        <end position="194"/>
    </location>
</feature>
<proteinExistence type="inferred from homology"/>
<dbReference type="Pfam" id="PF13193">
    <property type="entry name" value="AMP-binding_C"/>
    <property type="match status" value="1"/>
</dbReference>
<evidence type="ECO:0000259" key="5">
    <source>
        <dbReference type="Pfam" id="PF13193"/>
    </source>
</evidence>
<dbReference type="OrthoDB" id="9803968at2"/>
<feature type="domain" description="AMP-binding enzyme C-terminal" evidence="5">
    <location>
        <begin position="496"/>
        <end position="572"/>
    </location>
</feature>
<evidence type="ECO:0000256" key="1">
    <source>
        <dbReference type="ARBA" id="ARBA00006432"/>
    </source>
</evidence>
<dbReference type="GO" id="GO:0004467">
    <property type="term" value="F:long-chain fatty acid-CoA ligase activity"/>
    <property type="evidence" value="ECO:0007669"/>
    <property type="project" value="UniProtKB-EC"/>
</dbReference>
<dbReference type="RefSeq" id="WP_124091465.1">
    <property type="nucleotide sequence ID" value="NZ_CBCRYA010000004.1"/>
</dbReference>
<dbReference type="Pfam" id="PF00501">
    <property type="entry name" value="AMP-binding"/>
    <property type="match status" value="1"/>
</dbReference>
<dbReference type="InterPro" id="IPR045851">
    <property type="entry name" value="AMP-bd_C_sf"/>
</dbReference>
<protein>
    <submittedName>
        <fullName evidence="6">Long-chain-fatty-acid--CoA ligase</fullName>
        <ecNumber evidence="6">6.2.1.3</ecNumber>
    </submittedName>
</protein>
<dbReference type="CDD" id="cd05917">
    <property type="entry name" value="FACL_like_2"/>
    <property type="match status" value="1"/>
</dbReference>
<dbReference type="PANTHER" id="PTHR43201:SF5">
    <property type="entry name" value="MEDIUM-CHAIN ACYL-COA LIGASE ACSF2, MITOCHONDRIAL"/>
    <property type="match status" value="1"/>
</dbReference>
<keyword evidence="7" id="KW-1185">Reference proteome</keyword>
<evidence type="ECO:0000256" key="2">
    <source>
        <dbReference type="ARBA" id="ARBA00022598"/>
    </source>
</evidence>
<dbReference type="Gene3D" id="2.30.38.10">
    <property type="entry name" value="Luciferase, Domain 3"/>
    <property type="match status" value="1"/>
</dbReference>
<reference evidence="6 7" key="1">
    <citation type="submission" date="2018-11" db="EMBL/GenBank/DDBJ databases">
        <authorList>
            <person name="Criscuolo A."/>
        </authorList>
    </citation>
    <scope>NUCLEOTIDE SEQUENCE [LARGE SCALE GENOMIC DNA]</scope>
    <source>
        <strain evidence="6">AT11b</strain>
    </source>
</reference>
<keyword evidence="2 6" id="KW-0436">Ligase</keyword>
<dbReference type="PANTHER" id="PTHR43201">
    <property type="entry name" value="ACYL-COA SYNTHETASE"/>
    <property type="match status" value="1"/>
</dbReference>
<evidence type="ECO:0000313" key="7">
    <source>
        <dbReference type="Proteomes" id="UP000280861"/>
    </source>
</evidence>